<dbReference type="OrthoDB" id="90759at2"/>
<gene>
    <name evidence="4" type="ORF">NCTC10926_01172</name>
    <name evidence="5" type="ORF">NCTC10926_02052</name>
    <name evidence="6" type="ORF">NCTC10926_03055</name>
    <name evidence="2" type="ORF">NCTC11296_00012</name>
    <name evidence="3" type="ORF">NCTC11296_02411</name>
</gene>
<dbReference type="RefSeq" id="WP_017807532.1">
    <property type="nucleotide sequence ID" value="NZ_CP081939.1"/>
</dbReference>
<protein>
    <submittedName>
        <fullName evidence="4">Bacteriophage P2-related tail formation protein</fullName>
    </submittedName>
    <submittedName>
        <fullName evidence="1">Phage tail I-like protein</fullName>
    </submittedName>
    <submittedName>
        <fullName evidence="2">Phage tail protein</fullName>
    </submittedName>
</protein>
<dbReference type="EMBL" id="UFSW01000003">
    <property type="protein sequence ID" value="SUV40995.1"/>
    <property type="molecule type" value="Genomic_DNA"/>
</dbReference>
<dbReference type="eggNOG" id="COG4385">
    <property type="taxonomic scope" value="Bacteria"/>
</dbReference>
<dbReference type="PATRIC" id="fig|728.38.peg.488"/>
<sequence length="189" mass="21628">MAKLQYPSIIKTSEKYTALAELGKKLDLQAKRQIMTSLVELLDDKWIELLAEKWSVTGYDGLFVAESESSKRQLVRNAVKLHRYKGTPWAIRDVLRQLGFGEIEIDEGLKARNYDSHQEVTRIPQDERWAAYAIRLNQPITNEQSAEIRKVLLNFAPARCILAVLDYKATPIRYNNKATYNGAYNHGSA</sequence>
<dbReference type="EMBL" id="UFSW01000001">
    <property type="protein sequence ID" value="SUU97774.1"/>
    <property type="molecule type" value="Genomic_DNA"/>
</dbReference>
<accession>H6U8K2</accession>
<organism evidence="1">
    <name type="scientific">Avibacterium paragallinarum</name>
    <name type="common">Haemophilus gallinarum</name>
    <dbReference type="NCBI Taxonomy" id="728"/>
    <lineage>
        <taxon>Bacteria</taxon>
        <taxon>Pseudomonadati</taxon>
        <taxon>Pseudomonadota</taxon>
        <taxon>Gammaproteobacteria</taxon>
        <taxon>Pasteurellales</taxon>
        <taxon>Pasteurellaceae</taxon>
        <taxon>Avibacterium</taxon>
    </lineage>
</organism>
<dbReference type="Proteomes" id="UP000254465">
    <property type="component" value="Unassembled WGS sequence"/>
</dbReference>
<evidence type="ECO:0000313" key="8">
    <source>
        <dbReference type="Proteomes" id="UP000254620"/>
    </source>
</evidence>
<evidence type="ECO:0000313" key="6">
    <source>
        <dbReference type="EMBL" id="SUV40995.1"/>
    </source>
</evidence>
<dbReference type="Proteomes" id="UP000254620">
    <property type="component" value="Unassembled WGS sequence"/>
</dbReference>
<evidence type="ECO:0000313" key="2">
    <source>
        <dbReference type="EMBL" id="STO70133.1"/>
    </source>
</evidence>
<dbReference type="InterPro" id="IPR006521">
    <property type="entry name" value="Tail_protein_I"/>
</dbReference>
<dbReference type="EMBL" id="UFSW01000001">
    <property type="protein sequence ID" value="SUU98615.1"/>
    <property type="molecule type" value="Genomic_DNA"/>
</dbReference>
<dbReference type="AlphaFoldDB" id="H6U8K2"/>
<evidence type="ECO:0000313" key="7">
    <source>
        <dbReference type="Proteomes" id="UP000254465"/>
    </source>
</evidence>
<evidence type="ECO:0000313" key="4">
    <source>
        <dbReference type="EMBL" id="SUU97774.1"/>
    </source>
</evidence>
<dbReference type="EMBL" id="UGHK01000001">
    <property type="protein sequence ID" value="STO70133.1"/>
    <property type="molecule type" value="Genomic_DNA"/>
</dbReference>
<dbReference type="EMBL" id="UGHK01000002">
    <property type="protein sequence ID" value="STO72483.1"/>
    <property type="molecule type" value="Genomic_DNA"/>
</dbReference>
<dbReference type="EMBL" id="JN627906">
    <property type="protein sequence ID" value="AFA45187.1"/>
    <property type="molecule type" value="Genomic_DNA"/>
</dbReference>
<dbReference type="Pfam" id="PF09684">
    <property type="entry name" value="Tail_P2_I"/>
    <property type="match status" value="1"/>
</dbReference>
<evidence type="ECO:0000313" key="5">
    <source>
        <dbReference type="EMBL" id="SUU98615.1"/>
    </source>
</evidence>
<evidence type="ECO:0000313" key="1">
    <source>
        <dbReference type="EMBL" id="AFA45187.1"/>
    </source>
</evidence>
<reference evidence="1" key="1">
    <citation type="submission" date="2011-08" db="EMBL/GenBank/DDBJ databases">
        <title>Identification of pro-phages and pro-phage like genetic features within Avibacterium paragallinarum.</title>
        <authorList>
            <person name="Roodt Y."/>
            <person name="Albertyn J."/>
            <person name="Bragg R.R."/>
        </authorList>
    </citation>
    <scope>NUCLEOTIDE SEQUENCE</scope>
    <source>
        <strain evidence="1">Modesto</strain>
    </source>
</reference>
<proteinExistence type="predicted"/>
<reference evidence="7 8" key="2">
    <citation type="submission" date="2018-06" db="EMBL/GenBank/DDBJ databases">
        <authorList>
            <consortium name="Pathogen Informatics"/>
            <person name="Doyle S."/>
        </authorList>
    </citation>
    <scope>NUCLEOTIDE SEQUENCE [LARGE SCALE GENOMIC DNA]</scope>
    <source>
        <strain evidence="4 8">NCTC10926</strain>
        <strain evidence="2 7">NCTC11296</strain>
    </source>
</reference>
<name>H6U8K2_AVIPA</name>
<evidence type="ECO:0000313" key="3">
    <source>
        <dbReference type="EMBL" id="STO72483.1"/>
    </source>
</evidence>